<evidence type="ECO:0000313" key="2">
    <source>
        <dbReference type="EMBL" id="GBM84942.1"/>
    </source>
</evidence>
<dbReference type="EMBL" id="BGPR01188721">
    <property type="protein sequence ID" value="GBM84942.1"/>
    <property type="molecule type" value="Genomic_DNA"/>
</dbReference>
<name>A0A4Y2J7G5_ARAVE</name>
<proteinExistence type="predicted"/>
<feature type="non-terminal residue" evidence="3">
    <location>
        <position position="1"/>
    </location>
</feature>
<dbReference type="Proteomes" id="UP000499080">
    <property type="component" value="Unassembled WGS sequence"/>
</dbReference>
<sequence length="87" mass="10029">RTIQNLSRQPLKEREQKGMEEQEICLAQQTHQWDLRMHNASTCAWHGAFFLRHPAVPPNGYAIRVTVLFSGQLMDLLLAEKVVYSGH</sequence>
<protein>
    <submittedName>
        <fullName evidence="3">Uncharacterized protein</fullName>
    </submittedName>
</protein>
<evidence type="ECO:0000313" key="1">
    <source>
        <dbReference type="EMBL" id="GBM84903.1"/>
    </source>
</evidence>
<dbReference type="EMBL" id="BGPR01189045">
    <property type="protein sequence ID" value="GBM85864.1"/>
    <property type="molecule type" value="Genomic_DNA"/>
</dbReference>
<evidence type="ECO:0000313" key="3">
    <source>
        <dbReference type="EMBL" id="GBM85864.1"/>
    </source>
</evidence>
<gene>
    <name evidence="1" type="ORF">AVEN_3402_1</name>
    <name evidence="2" type="ORF">AVEN_35345_1</name>
    <name evidence="3" type="ORF">AVEN_39309_1</name>
</gene>
<reference evidence="3 4" key="1">
    <citation type="journal article" date="2019" name="Sci. Rep.">
        <title>Orb-weaving spider Araneus ventricosus genome elucidates the spidroin gene catalogue.</title>
        <authorList>
            <person name="Kono N."/>
            <person name="Nakamura H."/>
            <person name="Ohtoshi R."/>
            <person name="Moran D.A.P."/>
            <person name="Shinohara A."/>
            <person name="Yoshida Y."/>
            <person name="Fujiwara M."/>
            <person name="Mori M."/>
            <person name="Tomita M."/>
            <person name="Arakawa K."/>
        </authorList>
    </citation>
    <scope>NUCLEOTIDE SEQUENCE [LARGE SCALE GENOMIC DNA]</scope>
</reference>
<comment type="caution">
    <text evidence="3">The sequence shown here is derived from an EMBL/GenBank/DDBJ whole genome shotgun (WGS) entry which is preliminary data.</text>
</comment>
<evidence type="ECO:0000313" key="4">
    <source>
        <dbReference type="Proteomes" id="UP000499080"/>
    </source>
</evidence>
<dbReference type="AlphaFoldDB" id="A0A4Y2J7G5"/>
<accession>A0A4Y2J7G5</accession>
<organism evidence="3 4">
    <name type="scientific">Araneus ventricosus</name>
    <name type="common">Orbweaver spider</name>
    <name type="synonym">Epeira ventricosa</name>
    <dbReference type="NCBI Taxonomy" id="182803"/>
    <lineage>
        <taxon>Eukaryota</taxon>
        <taxon>Metazoa</taxon>
        <taxon>Ecdysozoa</taxon>
        <taxon>Arthropoda</taxon>
        <taxon>Chelicerata</taxon>
        <taxon>Arachnida</taxon>
        <taxon>Araneae</taxon>
        <taxon>Araneomorphae</taxon>
        <taxon>Entelegynae</taxon>
        <taxon>Araneoidea</taxon>
        <taxon>Araneidae</taxon>
        <taxon>Araneus</taxon>
    </lineage>
</organism>
<dbReference type="EMBL" id="BGPR01188711">
    <property type="protein sequence ID" value="GBM84903.1"/>
    <property type="molecule type" value="Genomic_DNA"/>
</dbReference>
<keyword evidence="4" id="KW-1185">Reference proteome</keyword>